<organism evidence="17 18">
    <name type="scientific">Rohdeia mirabilis</name>
    <dbReference type="NCBI Taxonomy" id="2528008"/>
    <lineage>
        <taxon>Bacteria</taxon>
        <taxon>Pseudomonadati</taxon>
        <taxon>Planctomycetota</taxon>
        <taxon>Planctomycetia</taxon>
        <taxon>Planctomycetia incertae sedis</taxon>
        <taxon>Rohdeia</taxon>
    </lineage>
</organism>
<dbReference type="Gene3D" id="3.90.850.10">
    <property type="entry name" value="Fumarylacetoacetase-like, C-terminal domain"/>
    <property type="match status" value="1"/>
</dbReference>
<evidence type="ECO:0000256" key="8">
    <source>
        <dbReference type="ARBA" id="ARBA00022842"/>
    </source>
</evidence>
<keyword evidence="6 17" id="KW-0378">Hydrolase</keyword>
<feature type="binding site" evidence="12">
    <location>
        <position position="371"/>
    </location>
    <ligand>
        <name>substrate</name>
    </ligand>
</feature>
<feature type="active site" description="Proton acceptor" evidence="11">
    <location>
        <position position="147"/>
    </location>
</feature>
<dbReference type="EMBL" id="CP036290">
    <property type="protein sequence ID" value="QDU85398.1"/>
    <property type="molecule type" value="Genomic_DNA"/>
</dbReference>
<dbReference type="EC" id="3.7.1.2" evidence="4"/>
<feature type="compositionally biased region" description="Polar residues" evidence="14">
    <location>
        <begin position="176"/>
        <end position="190"/>
    </location>
</feature>
<evidence type="ECO:0000256" key="10">
    <source>
        <dbReference type="ARBA" id="ARBA00023232"/>
    </source>
</evidence>
<keyword evidence="10" id="KW-0585">Phenylalanine catabolism</keyword>
<dbReference type="SUPFAM" id="SSF63433">
    <property type="entry name" value="Fumarylacetoacetate hydrolase, FAH, N-terminal domain"/>
    <property type="match status" value="1"/>
</dbReference>
<dbReference type="PANTHER" id="PTHR43069">
    <property type="entry name" value="FUMARYLACETOACETASE"/>
    <property type="match status" value="1"/>
</dbReference>
<evidence type="ECO:0000256" key="5">
    <source>
        <dbReference type="ARBA" id="ARBA00022723"/>
    </source>
</evidence>
<feature type="binding site" evidence="12">
    <location>
        <position position="156"/>
    </location>
    <ligand>
        <name>substrate</name>
    </ligand>
</feature>
<evidence type="ECO:0000256" key="1">
    <source>
        <dbReference type="ARBA" id="ARBA00001913"/>
    </source>
</evidence>
<evidence type="ECO:0000256" key="6">
    <source>
        <dbReference type="ARBA" id="ARBA00022801"/>
    </source>
</evidence>
<evidence type="ECO:0000256" key="7">
    <source>
        <dbReference type="ARBA" id="ARBA00022837"/>
    </source>
</evidence>
<feature type="binding site" evidence="12">
    <location>
        <position position="253"/>
    </location>
    <ligand>
        <name>substrate</name>
    </ligand>
</feature>
<feature type="binding site" evidence="13">
    <location>
        <position position="212"/>
    </location>
    <ligand>
        <name>Ca(2+)</name>
        <dbReference type="ChEBI" id="CHEBI:29108"/>
    </ligand>
</feature>
<evidence type="ECO:0000256" key="9">
    <source>
        <dbReference type="ARBA" id="ARBA00022878"/>
    </source>
</evidence>
<keyword evidence="18" id="KW-1185">Reference proteome</keyword>
<gene>
    <name evidence="17" type="ORF">Pla163_25270</name>
</gene>
<feature type="binding site" evidence="13">
    <location>
        <position position="266"/>
    </location>
    <ligand>
        <name>Mg(2+)</name>
        <dbReference type="ChEBI" id="CHEBI:18420"/>
    </ligand>
</feature>
<evidence type="ECO:0000259" key="16">
    <source>
        <dbReference type="Pfam" id="PF09298"/>
    </source>
</evidence>
<feature type="binding site" evidence="13">
    <location>
        <position position="140"/>
    </location>
    <ligand>
        <name>Ca(2+)</name>
        <dbReference type="ChEBI" id="CHEBI:29108"/>
    </ligand>
</feature>
<dbReference type="GO" id="GO:0006572">
    <property type="term" value="P:L-tyrosine catabolic process"/>
    <property type="evidence" value="ECO:0007669"/>
    <property type="project" value="UniProtKB-KW"/>
</dbReference>
<dbReference type="NCBIfam" id="TIGR01266">
    <property type="entry name" value="fum_ac_acetase"/>
    <property type="match status" value="1"/>
</dbReference>
<feature type="binding site" evidence="13">
    <location>
        <position position="246"/>
    </location>
    <ligand>
        <name>Mg(2+)</name>
        <dbReference type="ChEBI" id="CHEBI:18420"/>
    </ligand>
</feature>
<evidence type="ECO:0000256" key="14">
    <source>
        <dbReference type="SAM" id="MobiDB-lite"/>
    </source>
</evidence>
<dbReference type="InterPro" id="IPR036462">
    <property type="entry name" value="Fumarylacetoacetase_N_sf"/>
</dbReference>
<comment type="cofactor">
    <cofactor evidence="2 13">
        <name>Mg(2+)</name>
        <dbReference type="ChEBI" id="CHEBI:18420"/>
    </cofactor>
</comment>
<evidence type="ECO:0000313" key="18">
    <source>
        <dbReference type="Proteomes" id="UP000319342"/>
    </source>
</evidence>
<feature type="region of interest" description="Disordered" evidence="14">
    <location>
        <begin position="176"/>
        <end position="200"/>
    </location>
</feature>
<dbReference type="InterPro" id="IPR005959">
    <property type="entry name" value="Fumarylacetoacetase"/>
</dbReference>
<dbReference type="UniPathway" id="UPA00139">
    <property type="reaction ID" value="UER00341"/>
</dbReference>
<dbReference type="GO" id="GO:0004334">
    <property type="term" value="F:fumarylacetoacetase activity"/>
    <property type="evidence" value="ECO:0007669"/>
    <property type="project" value="UniProtKB-EC"/>
</dbReference>
<evidence type="ECO:0000256" key="3">
    <source>
        <dbReference type="ARBA" id="ARBA00004782"/>
    </source>
</evidence>
<dbReference type="InterPro" id="IPR036663">
    <property type="entry name" value="Fumarylacetoacetase_C_sf"/>
</dbReference>
<evidence type="ECO:0000256" key="4">
    <source>
        <dbReference type="ARBA" id="ARBA00012094"/>
    </source>
</evidence>
<dbReference type="OrthoDB" id="9805307at2"/>
<feature type="binding site" evidence="13">
    <location>
        <position position="214"/>
    </location>
    <ligand>
        <name>Ca(2+)</name>
        <dbReference type="ChEBI" id="CHEBI:29108"/>
    </ligand>
</feature>
<feature type="binding site" evidence="12">
    <location>
        <position position="257"/>
    </location>
    <ligand>
        <name>substrate</name>
    </ligand>
</feature>
<evidence type="ECO:0000313" key="17">
    <source>
        <dbReference type="EMBL" id="QDU85398.1"/>
    </source>
</evidence>
<evidence type="ECO:0000256" key="13">
    <source>
        <dbReference type="PIRSR" id="PIRSR605959-3"/>
    </source>
</evidence>
<feature type="binding site" evidence="13">
    <location>
        <position position="270"/>
    </location>
    <ligand>
        <name>Mg(2+)</name>
        <dbReference type="ChEBI" id="CHEBI:18420"/>
    </ligand>
</feature>
<dbReference type="Pfam" id="PF01557">
    <property type="entry name" value="FAA_hydrolase"/>
    <property type="match status" value="1"/>
</dbReference>
<dbReference type="Pfam" id="PF09298">
    <property type="entry name" value="FAA_hydrolase_N"/>
    <property type="match status" value="1"/>
</dbReference>
<comment type="pathway">
    <text evidence="3">Amino-acid degradation; L-phenylalanine degradation; acetoacetate and fumarate from L-phenylalanine: step 6/6.</text>
</comment>
<dbReference type="GO" id="GO:1902000">
    <property type="term" value="P:homogentisate catabolic process"/>
    <property type="evidence" value="ECO:0007669"/>
    <property type="project" value="TreeGrafter"/>
</dbReference>
<evidence type="ECO:0000256" key="2">
    <source>
        <dbReference type="ARBA" id="ARBA00001946"/>
    </source>
</evidence>
<feature type="binding site" evidence="12">
    <location>
        <position position="142"/>
    </location>
    <ligand>
        <name>substrate</name>
    </ligand>
</feature>
<proteinExistence type="predicted"/>
<reference evidence="17 18" key="1">
    <citation type="submission" date="2019-02" db="EMBL/GenBank/DDBJ databases">
        <title>Deep-cultivation of Planctomycetes and their phenomic and genomic characterization uncovers novel biology.</title>
        <authorList>
            <person name="Wiegand S."/>
            <person name="Jogler M."/>
            <person name="Boedeker C."/>
            <person name="Pinto D."/>
            <person name="Vollmers J."/>
            <person name="Rivas-Marin E."/>
            <person name="Kohn T."/>
            <person name="Peeters S.H."/>
            <person name="Heuer A."/>
            <person name="Rast P."/>
            <person name="Oberbeckmann S."/>
            <person name="Bunk B."/>
            <person name="Jeske O."/>
            <person name="Meyerdierks A."/>
            <person name="Storesund J.E."/>
            <person name="Kallscheuer N."/>
            <person name="Luecker S."/>
            <person name="Lage O.M."/>
            <person name="Pohl T."/>
            <person name="Merkel B.J."/>
            <person name="Hornburger P."/>
            <person name="Mueller R.-W."/>
            <person name="Bruemmer F."/>
            <person name="Labrenz M."/>
            <person name="Spormann A.M."/>
            <person name="Op den Camp H."/>
            <person name="Overmann J."/>
            <person name="Amann R."/>
            <person name="Jetten M.S.M."/>
            <person name="Mascher T."/>
            <person name="Medema M.H."/>
            <person name="Devos D.P."/>
            <person name="Kaster A.-K."/>
            <person name="Ovreas L."/>
            <person name="Rohde M."/>
            <person name="Galperin M.Y."/>
            <person name="Jogler C."/>
        </authorList>
    </citation>
    <scope>NUCLEOTIDE SEQUENCE [LARGE SCALE GENOMIC DNA]</scope>
    <source>
        <strain evidence="17 18">Pla163</strain>
    </source>
</reference>
<dbReference type="SUPFAM" id="SSF56529">
    <property type="entry name" value="FAH"/>
    <property type="match status" value="1"/>
</dbReference>
<dbReference type="InterPro" id="IPR015377">
    <property type="entry name" value="Fumarylacetoacetase_N"/>
</dbReference>
<comment type="cofactor">
    <cofactor evidence="1 13">
        <name>Ca(2+)</name>
        <dbReference type="ChEBI" id="CHEBI:29108"/>
    </cofactor>
</comment>
<keyword evidence="9" id="KW-0828">Tyrosine catabolism</keyword>
<dbReference type="Proteomes" id="UP000319342">
    <property type="component" value="Chromosome"/>
</dbReference>
<feature type="domain" description="Fumarylacetoacetase-like C-terminal" evidence="15">
    <location>
        <begin position="138"/>
        <end position="434"/>
    </location>
</feature>
<dbReference type="RefSeq" id="WP_145188663.1">
    <property type="nucleotide sequence ID" value="NZ_CP036290.1"/>
</dbReference>
<protein>
    <recommendedName>
        <fullName evidence="4">fumarylacetoacetase</fullName>
        <ecNumber evidence="4">3.7.1.2</ecNumber>
    </recommendedName>
</protein>
<evidence type="ECO:0000256" key="11">
    <source>
        <dbReference type="PIRSR" id="PIRSR605959-1"/>
    </source>
</evidence>
<keyword evidence="8 13" id="KW-0460">Magnesium</keyword>
<evidence type="ECO:0000256" key="12">
    <source>
        <dbReference type="PIRSR" id="PIRSR605959-2"/>
    </source>
</evidence>
<feature type="binding site" evidence="13">
    <location>
        <position position="246"/>
    </location>
    <ligand>
        <name>Ca(2+)</name>
        <dbReference type="ChEBI" id="CHEBI:29108"/>
    </ligand>
</feature>
<dbReference type="PANTHER" id="PTHR43069:SF2">
    <property type="entry name" value="FUMARYLACETOACETASE"/>
    <property type="match status" value="1"/>
</dbReference>
<keyword evidence="7 13" id="KW-0106">Calcium</keyword>
<keyword evidence="5 13" id="KW-0479">Metal-binding</keyword>
<name>A0A518D1P0_9BACT</name>
<sequence>MITIDETHDPALESFIESANAPDADFPVQNLPLGTARRRPDGKSFCAVAIGDRVLKLRGAEESGLFDDLDAELRAAVREPNLNGLMALGRGPARELRLALSRLLRRGSSLESDTATIDHVLIPMDEVEMLMPATIGDYTDFYASVHHATNVGSMFRPDNPLLPNYKWIPIGYHGRSSTIRPSGTPVQRPSGQRRPDPDVDPAFGPCKGLDYELEVGLFFGGTHELGRPITMDEAEEHLFGFCLLNDWSARDMQAWEYQPLGPFLAKSFLSTISPWIVTTDALAPFRVAAPERPAGDPQPLPYLSGGESKAAFDVKVGAHLSSAAMRAHDQPHLRLSEASFRDMYWSPAQMVVHHASNGCLMRAGDLLGSGTVSGPDASARGCLLELTWRGRDPIALPSGEERRFLEDGDEVVLTGHCEAPGARRIGFGPCVGRVVDPNDRSAEKAADKATE</sequence>
<feature type="domain" description="Fumarylacetoacetase N-terminal" evidence="16">
    <location>
        <begin position="29"/>
        <end position="132"/>
    </location>
</feature>
<dbReference type="GO" id="GO:0006559">
    <property type="term" value="P:L-phenylalanine catabolic process"/>
    <property type="evidence" value="ECO:0007669"/>
    <property type="project" value="UniProtKB-UniPathway"/>
</dbReference>
<dbReference type="AlphaFoldDB" id="A0A518D1P0"/>
<accession>A0A518D1P0</accession>
<dbReference type="GO" id="GO:0046872">
    <property type="term" value="F:metal ion binding"/>
    <property type="evidence" value="ECO:0007669"/>
    <property type="project" value="UniProtKB-KW"/>
</dbReference>
<evidence type="ECO:0000259" key="15">
    <source>
        <dbReference type="Pfam" id="PF01557"/>
    </source>
</evidence>
<dbReference type="InterPro" id="IPR011234">
    <property type="entry name" value="Fumarylacetoacetase-like_C"/>
</dbReference>
<dbReference type="Gene3D" id="2.30.30.230">
    <property type="entry name" value="Fumarylacetoacetase, N-terminal domain"/>
    <property type="match status" value="1"/>
</dbReference>